<dbReference type="eggNOG" id="KOG4372">
    <property type="taxonomic scope" value="Eukaryota"/>
</dbReference>
<evidence type="ECO:0000313" key="6">
    <source>
        <dbReference type="Proteomes" id="UP000001745"/>
    </source>
</evidence>
<dbReference type="Pfam" id="PF05057">
    <property type="entry name" value="DUF676"/>
    <property type="match status" value="1"/>
</dbReference>
<feature type="transmembrane region" description="Helical" evidence="3">
    <location>
        <begin position="268"/>
        <end position="291"/>
    </location>
</feature>
<evidence type="ECO:0000259" key="4">
    <source>
        <dbReference type="Pfam" id="PF05057"/>
    </source>
</evidence>
<dbReference type="RefSeq" id="XP_002486628.1">
    <property type="nucleotide sequence ID" value="XM_002486583.1"/>
</dbReference>
<keyword evidence="3" id="KW-1133">Transmembrane helix</keyword>
<dbReference type="Proteomes" id="UP000001745">
    <property type="component" value="Unassembled WGS sequence"/>
</dbReference>
<dbReference type="InParanoid" id="B8MPF1"/>
<comment type="similarity">
    <text evidence="1">Belongs to the putative lipase ROG1 family.</text>
</comment>
<gene>
    <name evidence="5" type="ORF">TSTA_105990</name>
</gene>
<dbReference type="FunCoup" id="B8MPF1">
    <property type="interactions" value="134"/>
</dbReference>
<dbReference type="EMBL" id="EQ962658">
    <property type="protein sequence ID" value="EED14390.1"/>
    <property type="molecule type" value="Genomic_DNA"/>
</dbReference>
<keyword evidence="3" id="KW-0812">Transmembrane</keyword>
<dbReference type="GO" id="GO:0016042">
    <property type="term" value="P:lipid catabolic process"/>
    <property type="evidence" value="ECO:0007669"/>
    <property type="project" value="UniProtKB-KW"/>
</dbReference>
<dbReference type="SUPFAM" id="SSF53474">
    <property type="entry name" value="alpha/beta-Hydrolases"/>
    <property type="match status" value="1"/>
</dbReference>
<name>B8MPF1_TALSN</name>
<dbReference type="Gene3D" id="3.40.50.1820">
    <property type="entry name" value="alpha/beta hydrolase"/>
    <property type="match status" value="1"/>
</dbReference>
<dbReference type="GeneID" id="8100458"/>
<dbReference type="VEuPathDB" id="FungiDB:TSTA_105990"/>
<dbReference type="GO" id="GO:0005811">
    <property type="term" value="C:lipid droplet"/>
    <property type="evidence" value="ECO:0007669"/>
    <property type="project" value="TreeGrafter"/>
</dbReference>
<dbReference type="GO" id="GO:0004622">
    <property type="term" value="F:phosphatidylcholine lysophospholipase activity"/>
    <property type="evidence" value="ECO:0007669"/>
    <property type="project" value="TreeGrafter"/>
</dbReference>
<evidence type="ECO:0000256" key="3">
    <source>
        <dbReference type="SAM" id="Phobius"/>
    </source>
</evidence>
<dbReference type="PANTHER" id="PTHR12482">
    <property type="entry name" value="LIPASE ROG1-RELATED-RELATED"/>
    <property type="match status" value="1"/>
</dbReference>
<dbReference type="OMA" id="FCTPHVG"/>
<dbReference type="PANTHER" id="PTHR12482:SF65">
    <property type="entry name" value="ESTERASE, PUTATIVE (AFU_ORTHOLOGUE AFUA_3G12320)-RELATED"/>
    <property type="match status" value="1"/>
</dbReference>
<evidence type="ECO:0000256" key="1">
    <source>
        <dbReference type="ARBA" id="ARBA00007920"/>
    </source>
</evidence>
<keyword evidence="3" id="KW-0472">Membrane</keyword>
<keyword evidence="6" id="KW-1185">Reference proteome</keyword>
<protein>
    <submittedName>
        <fullName evidence="5">Lipase/serine esterase, putative</fullName>
    </submittedName>
</protein>
<keyword evidence="2" id="KW-0442">Lipid degradation</keyword>
<proteinExistence type="inferred from homology"/>
<sequence length="443" mass="49824">MGDDTFDNSDSKADHLCVLVHGLWGNPSHLDYVASAIRERHGKDRVYILAAQRNSGTYTYDGIELGGERVAHEIEDTLEQLSAKGHAIKKLSIVGYSLGGLVARYAIGLLEASGTLDKIEPVNFTTFVSPHVGVRSPIKGWPSHMWNVLGARTISMSGRQLFMIDNFRGTGKPLLSVLADPNSIFIRGLAKFKHRSVYANIVNDRSTVFYTTAISKIDPFPDPENANINYVDGYEQVIIDPDRYFLPKIQEVRGDEFSKTFKRFYTTLASYLFLSIFLPIASVLFLINSVIQNILSQQRIKLYEQGKTDLLPGRYRVPLMIQDVRGAVEDVFENLNAAQGNEYLSERERDDEEHALETRQQSLVEPKTGTTQEEETSQFPLLALTPAQFEIIDSLNALGIKKYPVYIHKARHSHAAIIVRMPKASFSEGKAVVRHWLDHGFHV</sequence>
<feature type="domain" description="DUF676" evidence="4">
    <location>
        <begin position="11"/>
        <end position="212"/>
    </location>
</feature>
<dbReference type="OrthoDB" id="273452at2759"/>
<dbReference type="HOGENOM" id="CLU_027968_1_1_1"/>
<keyword evidence="2" id="KW-0443">Lipid metabolism</keyword>
<dbReference type="GO" id="GO:0047372">
    <property type="term" value="F:monoacylglycerol lipase activity"/>
    <property type="evidence" value="ECO:0007669"/>
    <property type="project" value="TreeGrafter"/>
</dbReference>
<reference evidence="6" key="1">
    <citation type="journal article" date="2015" name="Genome Announc.">
        <title>Genome sequence of the AIDS-associated pathogen Penicillium marneffei (ATCC18224) and its near taxonomic relative Talaromyces stipitatus (ATCC10500).</title>
        <authorList>
            <person name="Nierman W.C."/>
            <person name="Fedorova-Abrams N.D."/>
            <person name="Andrianopoulos A."/>
        </authorList>
    </citation>
    <scope>NUCLEOTIDE SEQUENCE [LARGE SCALE GENOMIC DNA]</scope>
    <source>
        <strain evidence="6">ATCC 10500 / CBS 375.48 / QM 6759 / NRRL 1006</strain>
    </source>
</reference>
<evidence type="ECO:0000313" key="5">
    <source>
        <dbReference type="EMBL" id="EED14390.1"/>
    </source>
</evidence>
<organism evidence="5 6">
    <name type="scientific">Talaromyces stipitatus (strain ATCC 10500 / CBS 375.48 / QM 6759 / NRRL 1006)</name>
    <name type="common">Penicillium stipitatum</name>
    <dbReference type="NCBI Taxonomy" id="441959"/>
    <lineage>
        <taxon>Eukaryota</taxon>
        <taxon>Fungi</taxon>
        <taxon>Dikarya</taxon>
        <taxon>Ascomycota</taxon>
        <taxon>Pezizomycotina</taxon>
        <taxon>Eurotiomycetes</taxon>
        <taxon>Eurotiomycetidae</taxon>
        <taxon>Eurotiales</taxon>
        <taxon>Trichocomaceae</taxon>
        <taxon>Talaromyces</taxon>
        <taxon>Talaromyces sect. Talaromyces</taxon>
    </lineage>
</organism>
<evidence type="ECO:0000256" key="2">
    <source>
        <dbReference type="ARBA" id="ARBA00022963"/>
    </source>
</evidence>
<dbReference type="STRING" id="441959.B8MPF1"/>
<dbReference type="InterPro" id="IPR029058">
    <property type="entry name" value="AB_hydrolase_fold"/>
</dbReference>
<dbReference type="InterPro" id="IPR007751">
    <property type="entry name" value="DUF676_lipase-like"/>
</dbReference>
<dbReference type="PhylomeDB" id="B8MPF1"/>
<dbReference type="AlphaFoldDB" id="B8MPF1"/>
<dbReference type="InterPro" id="IPR044294">
    <property type="entry name" value="Lipase-like"/>
</dbReference>
<accession>B8MPF1</accession>
<dbReference type="FunFam" id="3.40.50.1820:FF:000223">
    <property type="entry name" value="Lipase/serine esterase"/>
    <property type="match status" value="1"/>
</dbReference>